<dbReference type="GO" id="GO:0005634">
    <property type="term" value="C:nucleus"/>
    <property type="evidence" value="ECO:0007669"/>
    <property type="project" value="UniProtKB-SubCell"/>
</dbReference>
<gene>
    <name evidence="4" type="ORF">BaRGS_00012912</name>
</gene>
<comment type="subcellular location">
    <subcellularLocation>
        <location evidence="1">Nucleus</location>
    </subcellularLocation>
</comment>
<evidence type="ECO:0000256" key="3">
    <source>
        <dbReference type="SAM" id="MobiDB-lite"/>
    </source>
</evidence>
<feature type="region of interest" description="Disordered" evidence="3">
    <location>
        <begin position="1"/>
        <end position="197"/>
    </location>
</feature>
<name>A0ABD0L948_9CAEN</name>
<proteinExistence type="predicted"/>
<reference evidence="4 5" key="1">
    <citation type="journal article" date="2023" name="Sci. Data">
        <title>Genome assembly of the Korean intertidal mud-creeper Batillaria attramentaria.</title>
        <authorList>
            <person name="Patra A.K."/>
            <person name="Ho P.T."/>
            <person name="Jun S."/>
            <person name="Lee S.J."/>
            <person name="Kim Y."/>
            <person name="Won Y.J."/>
        </authorList>
    </citation>
    <scope>NUCLEOTIDE SEQUENCE [LARGE SCALE GENOMIC DNA]</scope>
    <source>
        <strain evidence="4">Wonlab-2016</strain>
    </source>
</reference>
<feature type="compositionally biased region" description="Pro residues" evidence="3">
    <location>
        <begin position="44"/>
        <end position="58"/>
    </location>
</feature>
<sequence length="197" mass="19483">MGPMGPRMSHPGGRMPGPMNPYDSLQNYGMRGPPPNTNMGPGPGGMPPMSMPGGPGGPGPGQGNRGPWPPTSSSEFVSQGGPPVTGGPPGTPIMPSPQDSAGSGDAMYMMKPGPGGPPGMMPGPGGFPMGGPDGPMGPMGPGDMAPVMNGDMDVMKNSPANGRGTPRDDLPPVSGSGDMGPYSMGPPYQDGVSFLGL</sequence>
<dbReference type="Pfam" id="PF04503">
    <property type="entry name" value="SSDP"/>
    <property type="match status" value="1"/>
</dbReference>
<feature type="compositionally biased region" description="Pro residues" evidence="3">
    <location>
        <begin position="85"/>
        <end position="95"/>
    </location>
</feature>
<evidence type="ECO:0000313" key="4">
    <source>
        <dbReference type="EMBL" id="KAK7495922.1"/>
    </source>
</evidence>
<accession>A0ABD0L948</accession>
<evidence type="ECO:0000256" key="2">
    <source>
        <dbReference type="ARBA" id="ARBA00023242"/>
    </source>
</evidence>
<dbReference type="AlphaFoldDB" id="A0ABD0L948"/>
<keyword evidence="2" id="KW-0539">Nucleus</keyword>
<dbReference type="Proteomes" id="UP001519460">
    <property type="component" value="Unassembled WGS sequence"/>
</dbReference>
<comment type="caution">
    <text evidence="4">The sequence shown here is derived from an EMBL/GenBank/DDBJ whole genome shotgun (WGS) entry which is preliminary data.</text>
</comment>
<dbReference type="EMBL" id="JACVVK020000071">
    <property type="protein sequence ID" value="KAK7495922.1"/>
    <property type="molecule type" value="Genomic_DNA"/>
</dbReference>
<dbReference type="PANTHER" id="PTHR12610:SF12">
    <property type="entry name" value="SEQUENCE-SPECIFIC SINGLE-STRANDED DNA-BINDING PROTEIN, ISOFORM D"/>
    <property type="match status" value="1"/>
</dbReference>
<protein>
    <submittedName>
        <fullName evidence="4">Uncharacterized protein</fullName>
    </submittedName>
</protein>
<organism evidence="4 5">
    <name type="scientific">Batillaria attramentaria</name>
    <dbReference type="NCBI Taxonomy" id="370345"/>
    <lineage>
        <taxon>Eukaryota</taxon>
        <taxon>Metazoa</taxon>
        <taxon>Spiralia</taxon>
        <taxon>Lophotrochozoa</taxon>
        <taxon>Mollusca</taxon>
        <taxon>Gastropoda</taxon>
        <taxon>Caenogastropoda</taxon>
        <taxon>Sorbeoconcha</taxon>
        <taxon>Cerithioidea</taxon>
        <taxon>Batillariidae</taxon>
        <taxon>Batillaria</taxon>
    </lineage>
</organism>
<keyword evidence="5" id="KW-1185">Reference proteome</keyword>
<dbReference type="PANTHER" id="PTHR12610">
    <property type="entry name" value="SINGLE STRANDED DNA BINDING PROTEIN"/>
    <property type="match status" value="1"/>
</dbReference>
<evidence type="ECO:0000313" key="5">
    <source>
        <dbReference type="Proteomes" id="UP001519460"/>
    </source>
</evidence>
<feature type="compositionally biased region" description="Gly residues" evidence="3">
    <location>
        <begin position="122"/>
        <end position="140"/>
    </location>
</feature>
<evidence type="ECO:0000256" key="1">
    <source>
        <dbReference type="ARBA" id="ARBA00004123"/>
    </source>
</evidence>